<dbReference type="Proteomes" id="UP000663854">
    <property type="component" value="Unassembled WGS sequence"/>
</dbReference>
<gene>
    <name evidence="2" type="ORF">JXQ802_LOCUS16329</name>
    <name evidence="1" type="ORF">PYM288_LOCUS7551</name>
</gene>
<dbReference type="EMBL" id="CAJNOH010000093">
    <property type="protein sequence ID" value="CAF0860884.1"/>
    <property type="molecule type" value="Genomic_DNA"/>
</dbReference>
<comment type="caution">
    <text evidence="1">The sequence shown here is derived from an EMBL/GenBank/DDBJ whole genome shotgun (WGS) entry which is preliminary data.</text>
</comment>
<evidence type="ECO:0000313" key="2">
    <source>
        <dbReference type="EMBL" id="CAF1044604.1"/>
    </source>
</evidence>
<dbReference type="EMBL" id="CAJNOL010000394">
    <property type="protein sequence ID" value="CAF1044604.1"/>
    <property type="molecule type" value="Genomic_DNA"/>
</dbReference>
<protein>
    <submittedName>
        <fullName evidence="1">Uncharacterized protein</fullName>
    </submittedName>
</protein>
<dbReference type="Gene3D" id="3.90.70.10">
    <property type="entry name" value="Cysteine proteinases"/>
    <property type="match status" value="1"/>
</dbReference>
<accession>A0A813X7G3</accession>
<keyword evidence="4" id="KW-1185">Reference proteome</keyword>
<organism evidence="1 3">
    <name type="scientific">Rotaria sordida</name>
    <dbReference type="NCBI Taxonomy" id="392033"/>
    <lineage>
        <taxon>Eukaryota</taxon>
        <taxon>Metazoa</taxon>
        <taxon>Spiralia</taxon>
        <taxon>Gnathifera</taxon>
        <taxon>Rotifera</taxon>
        <taxon>Eurotatoria</taxon>
        <taxon>Bdelloidea</taxon>
        <taxon>Philodinida</taxon>
        <taxon>Philodinidae</taxon>
        <taxon>Rotaria</taxon>
    </lineage>
</organism>
<sequence length="207" mass="24109">MAADSGTYVDTDDILQCIINDAKAGYMESRCRDYLDVRTYRHAICFDTGEYFDALELYAPVGSLTIQKIIDDQQDLDTIHLRRPAPVILPIIISKICNDANSYVIPSEILNIHAILPRSPRYQLEAIICELNQHFIVFIKNLETNKWYYYQHGYTCEQLNNDLNDNLNDIIESRSVNEQIRLIESAHFLLSLIFHNAVKYIYRQEEK</sequence>
<dbReference type="Proteomes" id="UP000663870">
    <property type="component" value="Unassembled WGS sequence"/>
</dbReference>
<name>A0A813X7G3_9BILA</name>
<evidence type="ECO:0000313" key="1">
    <source>
        <dbReference type="EMBL" id="CAF0860884.1"/>
    </source>
</evidence>
<dbReference type="AlphaFoldDB" id="A0A813X7G3"/>
<proteinExistence type="predicted"/>
<reference evidence="1" key="1">
    <citation type="submission" date="2021-02" db="EMBL/GenBank/DDBJ databases">
        <authorList>
            <person name="Nowell W R."/>
        </authorList>
    </citation>
    <scope>NUCLEOTIDE SEQUENCE</scope>
</reference>
<evidence type="ECO:0000313" key="4">
    <source>
        <dbReference type="Proteomes" id="UP000663870"/>
    </source>
</evidence>
<evidence type="ECO:0000313" key="3">
    <source>
        <dbReference type="Proteomes" id="UP000663854"/>
    </source>
</evidence>